<evidence type="ECO:0000313" key="3">
    <source>
        <dbReference type="Proteomes" id="UP000199021"/>
    </source>
</evidence>
<sequence length="155" mass="16802">MIHTGRFLLFSLMVSSLTFFSSCGGPAETGLSTEFRAAIDAFLEVDNAGKEPAQLATEVNGPVRIAEGDGLTIVASSPDGNTYVLRREETAEIDMLLPKTFEQATLIYADRSAIIIDHSGKYHYVLSLDGQPDLPKIPEAEYVVFSGNGLIRFGE</sequence>
<dbReference type="STRING" id="478744.SAMN05444359_106105"/>
<keyword evidence="3" id="KW-1185">Reference proteome</keyword>
<feature type="chain" id="PRO_5011709291" evidence="1">
    <location>
        <begin position="24"/>
        <end position="155"/>
    </location>
</feature>
<reference evidence="3" key="1">
    <citation type="submission" date="2016-10" db="EMBL/GenBank/DDBJ databases">
        <authorList>
            <person name="Varghese N."/>
            <person name="Submissions S."/>
        </authorList>
    </citation>
    <scope>NUCLEOTIDE SEQUENCE [LARGE SCALE GENOMIC DNA]</scope>
    <source>
        <strain evidence="3">DSM 24740</strain>
    </source>
</reference>
<evidence type="ECO:0000256" key="1">
    <source>
        <dbReference type="SAM" id="SignalP"/>
    </source>
</evidence>
<dbReference type="RefSeq" id="WP_090166751.1">
    <property type="nucleotide sequence ID" value="NZ_FOFB01000006.1"/>
</dbReference>
<name>A0A1H9DRL0_9BACT</name>
<gene>
    <name evidence="2" type="ORF">SAMN05444359_106105</name>
</gene>
<dbReference type="EMBL" id="FOFB01000006">
    <property type="protein sequence ID" value="SEQ16099.1"/>
    <property type="molecule type" value="Genomic_DNA"/>
</dbReference>
<evidence type="ECO:0000313" key="2">
    <source>
        <dbReference type="EMBL" id="SEQ16099.1"/>
    </source>
</evidence>
<keyword evidence="1" id="KW-0732">Signal</keyword>
<organism evidence="2 3">
    <name type="scientific">Neolewinella agarilytica</name>
    <dbReference type="NCBI Taxonomy" id="478744"/>
    <lineage>
        <taxon>Bacteria</taxon>
        <taxon>Pseudomonadati</taxon>
        <taxon>Bacteroidota</taxon>
        <taxon>Saprospiria</taxon>
        <taxon>Saprospirales</taxon>
        <taxon>Lewinellaceae</taxon>
        <taxon>Neolewinella</taxon>
    </lineage>
</organism>
<dbReference type="PROSITE" id="PS51257">
    <property type="entry name" value="PROKAR_LIPOPROTEIN"/>
    <property type="match status" value="1"/>
</dbReference>
<feature type="signal peptide" evidence="1">
    <location>
        <begin position="1"/>
        <end position="23"/>
    </location>
</feature>
<proteinExistence type="predicted"/>
<protein>
    <submittedName>
        <fullName evidence="2">Uncharacterized protein</fullName>
    </submittedName>
</protein>
<dbReference type="AlphaFoldDB" id="A0A1H9DRL0"/>
<accession>A0A1H9DRL0</accession>
<dbReference type="Proteomes" id="UP000199021">
    <property type="component" value="Unassembled WGS sequence"/>
</dbReference>
<dbReference type="InParanoid" id="A0A1H9DRL0"/>